<dbReference type="OrthoDB" id="9131875at2"/>
<protein>
    <recommendedName>
        <fullName evidence="3">Cation transporter</fullName>
    </recommendedName>
</protein>
<dbReference type="AlphaFoldDB" id="A0A2N9YA11"/>
<dbReference type="RefSeq" id="WP_145917062.1">
    <property type="nucleotide sequence ID" value="NZ_CP012373.2"/>
</dbReference>
<name>A0A2N9YA11_9GAMM</name>
<dbReference type="STRING" id="288004.AL038_05625"/>
<evidence type="ECO:0000313" key="1">
    <source>
        <dbReference type="EMBL" id="AUI67295.2"/>
    </source>
</evidence>
<reference evidence="2" key="1">
    <citation type="submission" date="2016-12" db="EMBL/GenBank/DDBJ databases">
        <title>Complete Genome Sequence of Beggiatoa leptomitiformis D-401.</title>
        <authorList>
            <person name="Fomenkov A."/>
            <person name="Vincze T."/>
            <person name="Grabovich M."/>
            <person name="Anton B.P."/>
            <person name="Dubinina G."/>
            <person name="Orlova M."/>
            <person name="Belousova E."/>
            <person name="Roberts R.J."/>
        </authorList>
    </citation>
    <scope>NUCLEOTIDE SEQUENCE [LARGE SCALE GENOMIC DNA]</scope>
    <source>
        <strain evidence="2">D-401</strain>
    </source>
</reference>
<gene>
    <name evidence="1" type="ORF">BLE401_00350</name>
</gene>
<evidence type="ECO:0008006" key="3">
    <source>
        <dbReference type="Google" id="ProtNLM"/>
    </source>
</evidence>
<dbReference type="EMBL" id="CP018889">
    <property type="protein sequence ID" value="AUI67295.2"/>
    <property type="molecule type" value="Genomic_DNA"/>
</dbReference>
<sequence length="125" mass="14371">MSFYTNMSTPIQPIDWQWLPEVLPHLQVVHHIHGRLRLRLLPGILAILPNLSDNFLKTKLATLPGILELRINKPAASLLIVYDPQRIQATWWERLLSASSSEIPHILTEIDLLYALPLMPLKDKK</sequence>
<dbReference type="Proteomes" id="UP000234271">
    <property type="component" value="Chromosome"/>
</dbReference>
<evidence type="ECO:0000313" key="2">
    <source>
        <dbReference type="Proteomes" id="UP000234271"/>
    </source>
</evidence>
<proteinExistence type="predicted"/>
<accession>A0A2N9YA11</accession>
<organism evidence="1 2">
    <name type="scientific">Beggiatoa leptomitoformis</name>
    <dbReference type="NCBI Taxonomy" id="288004"/>
    <lineage>
        <taxon>Bacteria</taxon>
        <taxon>Pseudomonadati</taxon>
        <taxon>Pseudomonadota</taxon>
        <taxon>Gammaproteobacteria</taxon>
        <taxon>Thiotrichales</taxon>
        <taxon>Thiotrichaceae</taxon>
        <taxon>Beggiatoa</taxon>
    </lineage>
</organism>
<keyword evidence="2" id="KW-1185">Reference proteome</keyword>